<organism evidence="1">
    <name type="scientific">marine sediment metagenome</name>
    <dbReference type="NCBI Taxonomy" id="412755"/>
    <lineage>
        <taxon>unclassified sequences</taxon>
        <taxon>metagenomes</taxon>
        <taxon>ecological metagenomes</taxon>
    </lineage>
</organism>
<name>X1KFW8_9ZZZZ</name>
<gene>
    <name evidence="1" type="ORF">S06H3_12106</name>
</gene>
<protein>
    <submittedName>
        <fullName evidence="1">Uncharacterized protein</fullName>
    </submittedName>
</protein>
<feature type="non-terminal residue" evidence="1">
    <location>
        <position position="1"/>
    </location>
</feature>
<comment type="caution">
    <text evidence="1">The sequence shown here is derived from an EMBL/GenBank/DDBJ whole genome shotgun (WGS) entry which is preliminary data.</text>
</comment>
<dbReference type="EMBL" id="BARV01005944">
    <property type="protein sequence ID" value="GAI05563.1"/>
    <property type="molecule type" value="Genomic_DNA"/>
</dbReference>
<accession>X1KFW8</accession>
<sequence length="59" mass="6857">DLIYGDVKQKSAKNKRFQNLKPIYIYLTGTRNDPILNEAITVQGFWIGEVKLRDSIVFK</sequence>
<dbReference type="AlphaFoldDB" id="X1KFW8"/>
<evidence type="ECO:0000313" key="1">
    <source>
        <dbReference type="EMBL" id="GAI05563.1"/>
    </source>
</evidence>
<proteinExistence type="predicted"/>
<reference evidence="1" key="1">
    <citation type="journal article" date="2014" name="Front. Microbiol.">
        <title>High frequency of phylogenetically diverse reductive dehalogenase-homologous genes in deep subseafloor sedimentary metagenomes.</title>
        <authorList>
            <person name="Kawai M."/>
            <person name="Futagami T."/>
            <person name="Toyoda A."/>
            <person name="Takaki Y."/>
            <person name="Nishi S."/>
            <person name="Hori S."/>
            <person name="Arai W."/>
            <person name="Tsubouchi T."/>
            <person name="Morono Y."/>
            <person name="Uchiyama I."/>
            <person name="Ito T."/>
            <person name="Fujiyama A."/>
            <person name="Inagaki F."/>
            <person name="Takami H."/>
        </authorList>
    </citation>
    <scope>NUCLEOTIDE SEQUENCE</scope>
    <source>
        <strain evidence="1">Expedition CK06-06</strain>
    </source>
</reference>